<dbReference type="GO" id="GO:0048472">
    <property type="term" value="F:threonine-phosphate decarboxylase activity"/>
    <property type="evidence" value="ECO:0007669"/>
    <property type="project" value="InterPro"/>
</dbReference>
<feature type="transmembrane region" description="Helical" evidence="9">
    <location>
        <begin position="149"/>
        <end position="171"/>
    </location>
</feature>
<dbReference type="HAMAP" id="MF_00024">
    <property type="entry name" value="CobD_CbiB"/>
    <property type="match status" value="1"/>
</dbReference>
<dbReference type="PANTHER" id="PTHR34308">
    <property type="entry name" value="COBALAMIN BIOSYNTHESIS PROTEIN CBIB"/>
    <property type="match status" value="1"/>
</dbReference>
<evidence type="ECO:0000256" key="7">
    <source>
        <dbReference type="ARBA" id="ARBA00022989"/>
    </source>
</evidence>
<evidence type="ECO:0000256" key="1">
    <source>
        <dbReference type="ARBA" id="ARBA00004651"/>
    </source>
</evidence>
<comment type="similarity">
    <text evidence="3 9">Belongs to the CobD/CbiB family.</text>
</comment>
<keyword evidence="7 9" id="KW-1133">Transmembrane helix</keyword>
<dbReference type="PANTHER" id="PTHR34308:SF1">
    <property type="entry name" value="COBALAMIN BIOSYNTHESIS PROTEIN CBIB"/>
    <property type="match status" value="1"/>
</dbReference>
<dbReference type="GO" id="GO:0015420">
    <property type="term" value="F:ABC-type vitamin B12 transporter activity"/>
    <property type="evidence" value="ECO:0007669"/>
    <property type="project" value="UniProtKB-UniRule"/>
</dbReference>
<keyword evidence="5 9" id="KW-0169">Cobalamin biosynthesis</keyword>
<evidence type="ECO:0000256" key="4">
    <source>
        <dbReference type="ARBA" id="ARBA00022475"/>
    </source>
</evidence>
<dbReference type="Proteomes" id="UP001164472">
    <property type="component" value="Chromosome"/>
</dbReference>
<name>A0A9E8HHT6_9ALTE</name>
<dbReference type="GO" id="GO:0005886">
    <property type="term" value="C:plasma membrane"/>
    <property type="evidence" value="ECO:0007669"/>
    <property type="project" value="UniProtKB-SubCell"/>
</dbReference>
<keyword evidence="11" id="KW-1185">Reference proteome</keyword>
<reference evidence="10" key="1">
    <citation type="submission" date="2022-07" db="EMBL/GenBank/DDBJ databases">
        <title>Alkalimarinus sp. nov., isolated from gut of a Alitta virens.</title>
        <authorList>
            <person name="Yang A.I."/>
            <person name="Shin N.-R."/>
        </authorList>
    </citation>
    <scope>NUCLEOTIDE SEQUENCE</scope>
    <source>
        <strain evidence="10">FA028</strain>
    </source>
</reference>
<organism evidence="10 11">
    <name type="scientific">Alkalimarinus sediminis</name>
    <dbReference type="NCBI Taxonomy" id="1632866"/>
    <lineage>
        <taxon>Bacteria</taxon>
        <taxon>Pseudomonadati</taxon>
        <taxon>Pseudomonadota</taxon>
        <taxon>Gammaproteobacteria</taxon>
        <taxon>Alteromonadales</taxon>
        <taxon>Alteromonadaceae</taxon>
        <taxon>Alkalimarinus</taxon>
    </lineage>
</organism>
<dbReference type="RefSeq" id="WP_251810352.1">
    <property type="nucleotide sequence ID" value="NZ_CP101527.1"/>
</dbReference>
<gene>
    <name evidence="10" type="primary">cbiB</name>
    <name evidence="9" type="synonym">cobD</name>
    <name evidence="10" type="ORF">NNL22_18180</name>
</gene>
<evidence type="ECO:0000256" key="8">
    <source>
        <dbReference type="ARBA" id="ARBA00023136"/>
    </source>
</evidence>
<dbReference type="InterPro" id="IPR004485">
    <property type="entry name" value="Cobalamin_biosynth_CobD/CbiB"/>
</dbReference>
<dbReference type="NCBIfam" id="TIGR00380">
    <property type="entry name" value="cobal_cbiB"/>
    <property type="match status" value="1"/>
</dbReference>
<evidence type="ECO:0000256" key="6">
    <source>
        <dbReference type="ARBA" id="ARBA00022692"/>
    </source>
</evidence>
<accession>A0A9E8HHT6</accession>
<protein>
    <recommendedName>
        <fullName evidence="9">Cobalamin biosynthesis protein CobD</fullName>
    </recommendedName>
</protein>
<keyword evidence="6 9" id="KW-0812">Transmembrane</keyword>
<dbReference type="KEGG" id="asem:NNL22_18180"/>
<sequence>MVIIQIFIAFLFDKVIGEPKNNHPLVIFGNFANKIEATSNRAQSTRIDGLTALLICILPTVLVVAILQLAVFDSGLIGILFSAVTLYITIGWQSLFEHTSAIVKPLQQGDLDEAKQKLAMIVSRDTETLEEQEVVSATIETLLENGNDAIFGALFWFVLLGPAGAVLYRLVNTLDAMWGYKNERFLQFGWAAARFDDLLNWVPARLCALSYALAGNYQSAMQSWKTQAHQWKSPNAGPVMAAGAGALSISIGGDAIYHGLKEAKPVLGVGARPTPQHILEAQSLINKALFIWLASLTVLLVAI</sequence>
<comment type="subcellular location">
    <subcellularLocation>
        <location evidence="1 9">Cell membrane</location>
        <topology evidence="1 9">Multi-pass membrane protein</topology>
    </subcellularLocation>
</comment>
<dbReference type="GO" id="GO:0009236">
    <property type="term" value="P:cobalamin biosynthetic process"/>
    <property type="evidence" value="ECO:0007669"/>
    <property type="project" value="UniProtKB-UniRule"/>
</dbReference>
<keyword evidence="4 9" id="KW-1003">Cell membrane</keyword>
<comment type="pathway">
    <text evidence="2 9">Cofactor biosynthesis; adenosylcobalamin biosynthesis.</text>
</comment>
<evidence type="ECO:0000256" key="3">
    <source>
        <dbReference type="ARBA" id="ARBA00006263"/>
    </source>
</evidence>
<keyword evidence="8 9" id="KW-0472">Membrane</keyword>
<evidence type="ECO:0000256" key="2">
    <source>
        <dbReference type="ARBA" id="ARBA00004953"/>
    </source>
</evidence>
<evidence type="ECO:0000256" key="9">
    <source>
        <dbReference type="HAMAP-Rule" id="MF_00024"/>
    </source>
</evidence>
<feature type="transmembrane region" description="Helical" evidence="9">
    <location>
        <begin position="49"/>
        <end position="69"/>
    </location>
</feature>
<dbReference type="AlphaFoldDB" id="A0A9E8HHT6"/>
<feature type="transmembrane region" description="Helical" evidence="9">
    <location>
        <begin position="76"/>
        <end position="96"/>
    </location>
</feature>
<comment type="caution">
    <text evidence="9">Lacks conserved residue(s) required for the propagation of feature annotation.</text>
</comment>
<dbReference type="EMBL" id="CP101527">
    <property type="protein sequence ID" value="UZW74925.1"/>
    <property type="molecule type" value="Genomic_DNA"/>
</dbReference>
<comment type="function">
    <text evidence="9">Converts cobyric acid to cobinamide by the addition of aminopropanol on the F carboxylic group.</text>
</comment>
<dbReference type="Pfam" id="PF03186">
    <property type="entry name" value="CobD_Cbib"/>
    <property type="match status" value="1"/>
</dbReference>
<evidence type="ECO:0000313" key="10">
    <source>
        <dbReference type="EMBL" id="UZW74925.1"/>
    </source>
</evidence>
<evidence type="ECO:0000256" key="5">
    <source>
        <dbReference type="ARBA" id="ARBA00022573"/>
    </source>
</evidence>
<evidence type="ECO:0000313" key="11">
    <source>
        <dbReference type="Proteomes" id="UP001164472"/>
    </source>
</evidence>
<proteinExistence type="inferred from homology"/>